<dbReference type="EMBL" id="MU266621">
    <property type="protein sequence ID" value="KAH7919894.1"/>
    <property type="molecule type" value="Genomic_DNA"/>
</dbReference>
<evidence type="ECO:0000313" key="2">
    <source>
        <dbReference type="Proteomes" id="UP000790709"/>
    </source>
</evidence>
<accession>A0ACB8B3Q1</accession>
<gene>
    <name evidence="1" type="ORF">BV22DRAFT_1074770</name>
</gene>
<protein>
    <submittedName>
        <fullName evidence="1">Uncharacterized protein</fullName>
    </submittedName>
</protein>
<proteinExistence type="predicted"/>
<dbReference type="Proteomes" id="UP000790709">
    <property type="component" value="Unassembled WGS sequence"/>
</dbReference>
<reference evidence="1" key="1">
    <citation type="journal article" date="2021" name="New Phytol.">
        <title>Evolutionary innovations through gain and loss of genes in the ectomycorrhizal Boletales.</title>
        <authorList>
            <person name="Wu G."/>
            <person name="Miyauchi S."/>
            <person name="Morin E."/>
            <person name="Kuo A."/>
            <person name="Drula E."/>
            <person name="Varga T."/>
            <person name="Kohler A."/>
            <person name="Feng B."/>
            <person name="Cao Y."/>
            <person name="Lipzen A."/>
            <person name="Daum C."/>
            <person name="Hundley H."/>
            <person name="Pangilinan J."/>
            <person name="Johnson J."/>
            <person name="Barry K."/>
            <person name="LaButti K."/>
            <person name="Ng V."/>
            <person name="Ahrendt S."/>
            <person name="Min B."/>
            <person name="Choi I.G."/>
            <person name="Park H."/>
            <person name="Plett J.M."/>
            <person name="Magnuson J."/>
            <person name="Spatafora J.W."/>
            <person name="Nagy L.G."/>
            <person name="Henrissat B."/>
            <person name="Grigoriev I.V."/>
            <person name="Yang Z.L."/>
            <person name="Xu J."/>
            <person name="Martin F.M."/>
        </authorList>
    </citation>
    <scope>NUCLEOTIDE SEQUENCE</scope>
    <source>
        <strain evidence="1">KUC20120723A-06</strain>
    </source>
</reference>
<comment type="caution">
    <text evidence="1">The sequence shown here is derived from an EMBL/GenBank/DDBJ whole genome shotgun (WGS) entry which is preliminary data.</text>
</comment>
<feature type="non-terminal residue" evidence="1">
    <location>
        <position position="359"/>
    </location>
</feature>
<evidence type="ECO:0000313" key="1">
    <source>
        <dbReference type="EMBL" id="KAH7919894.1"/>
    </source>
</evidence>
<sequence length="359" mass="39560">MSGDVGSTEGKIEFSLTVIGATGLSPLDNHPTGFYVVVEVDGKQGRTAELAPSPQSTIEWNTCFPLKADKASYIALRLYECWKAVLPGHRREDKTIWESNATAEQLLGSGSKFLNMTLPAKAPYEEGHLVIKVERAAHTEGEVGESSAKPRWQGDMRELEHSVVRSIHDLADTVYSDFEQSHHREKLEEAIDHYRVSLGLRPAGHPERSTSLICLANTLSTRFDRFGDTADLDETMELERAALAMCSPGHPDHSLSLSNLAHTLHTRFEQFGDTADLEEAVQLNRAALVLRPQGHPNRSGSLNNLALTLSTQFNQFGNTADLDEAMELYRAALALHPQGHPDRSVSLNNLALALCARFN</sequence>
<keyword evidence="2" id="KW-1185">Reference proteome</keyword>
<organism evidence="1 2">
    <name type="scientific">Leucogyrophana mollusca</name>
    <dbReference type="NCBI Taxonomy" id="85980"/>
    <lineage>
        <taxon>Eukaryota</taxon>
        <taxon>Fungi</taxon>
        <taxon>Dikarya</taxon>
        <taxon>Basidiomycota</taxon>
        <taxon>Agaricomycotina</taxon>
        <taxon>Agaricomycetes</taxon>
        <taxon>Agaricomycetidae</taxon>
        <taxon>Boletales</taxon>
        <taxon>Boletales incertae sedis</taxon>
        <taxon>Leucogyrophana</taxon>
    </lineage>
</organism>
<name>A0ACB8B3Q1_9AGAM</name>